<name>A0AAE3LPQ1_9BACI</name>
<reference evidence="1" key="1">
    <citation type="submission" date="2022-10" db="EMBL/GenBank/DDBJ databases">
        <title>Description of Fervidibacillus gen. nov. in the family Fervidibacillaceae fam. nov. with two species, Fervidibacillus albus sp. nov., and Fervidibacillus halotolerans sp. nov., isolated from tidal flat sediments.</title>
        <authorList>
            <person name="Kwon K.K."/>
            <person name="Yang S.-H."/>
        </authorList>
    </citation>
    <scope>NUCLEOTIDE SEQUENCE</scope>
    <source>
        <strain evidence="1">JCM 19140</strain>
    </source>
</reference>
<evidence type="ECO:0000313" key="2">
    <source>
        <dbReference type="Proteomes" id="UP001209318"/>
    </source>
</evidence>
<accession>A0AAE3LPQ1</accession>
<dbReference type="RefSeq" id="WP_263071719.1">
    <property type="nucleotide sequence ID" value="NZ_JAOUSF010000001.1"/>
</dbReference>
<dbReference type="InterPro" id="IPR026838">
    <property type="entry name" value="YheC/D"/>
</dbReference>
<dbReference type="SUPFAM" id="SSF56059">
    <property type="entry name" value="Glutathione synthetase ATP-binding domain-like"/>
    <property type="match status" value="1"/>
</dbReference>
<dbReference type="Pfam" id="PF14398">
    <property type="entry name" value="ATPgrasp_YheCD"/>
    <property type="match status" value="1"/>
</dbReference>
<dbReference type="EMBL" id="JAOUSF010000001">
    <property type="protein sequence ID" value="MCU9612534.1"/>
    <property type="molecule type" value="Genomic_DNA"/>
</dbReference>
<proteinExistence type="predicted"/>
<evidence type="ECO:0000313" key="1">
    <source>
        <dbReference type="EMBL" id="MCU9612534.1"/>
    </source>
</evidence>
<gene>
    <name evidence="1" type="ORF">OEV98_03015</name>
</gene>
<comment type="caution">
    <text evidence="1">The sequence shown here is derived from an EMBL/GenBank/DDBJ whole genome shotgun (WGS) entry which is preliminary data.</text>
</comment>
<dbReference type="Proteomes" id="UP001209318">
    <property type="component" value="Unassembled WGS sequence"/>
</dbReference>
<keyword evidence="2" id="KW-1185">Reference proteome</keyword>
<sequence>MAKCYPIEIIDSTESILYYPKEFGQKDFREVAFGSLCIDTIAKPQPSNKHKISVSKTLKDQLHIPNIPLKLYLFERDQTLFIGPIIGIFTAGFTTYPQSPIGNRSYSFSKLISGYERIGVLPVIFGIQHIDWKKGLIDGFFFHEGEWRRLEVPIPNVIYDRLPNRKVENLQMIQELKSKLAEEYIIPWYNPGFFNKLDIYKKLVKRRESAQYLPKTIPFHNINSLKQMLEEFGYVYVKPINGSLGKGVLQIRQTNDNKYYCRYRDEEGNNRLMKIASIPGIIQRLFSKGEHEKYIIQQGISLMEVNHHFADFRIHTNKGLDGEWKVTAIGCKVAGDGSPTTHLYSGGSVLTLEEIFPVKEIRTEKLKHLVAAVIRLSKDLEKQFDGVLAEIGFDIGMDEKGNIWMFEANSKPGRAIFSHPKIRRYERYTHRLVLSYAVHLTEQVIRTPEKFFHDLVLQ</sequence>
<dbReference type="AlphaFoldDB" id="A0AAE3LPQ1"/>
<protein>
    <submittedName>
        <fullName evidence="1">YheC/YheD family protein</fullName>
    </submittedName>
</protein>
<organism evidence="1 2">
    <name type="scientific">Perspicuibacillus lycopersici</name>
    <dbReference type="NCBI Taxonomy" id="1325689"/>
    <lineage>
        <taxon>Bacteria</taxon>
        <taxon>Bacillati</taxon>
        <taxon>Bacillota</taxon>
        <taxon>Bacilli</taxon>
        <taxon>Bacillales</taxon>
        <taxon>Bacillaceae</taxon>
        <taxon>Perspicuibacillus</taxon>
    </lineage>
</organism>